<evidence type="ECO:0000256" key="4">
    <source>
        <dbReference type="ARBA" id="ARBA00022679"/>
    </source>
</evidence>
<dbReference type="CDD" id="cd04863">
    <property type="entry name" value="MtLigD_Pol_like"/>
    <property type="match status" value="1"/>
</dbReference>
<dbReference type="InterPro" id="IPR014145">
    <property type="entry name" value="LigD_pol_dom"/>
</dbReference>
<keyword evidence="13" id="KW-0239">DNA-directed DNA polymerase</keyword>
<dbReference type="GO" id="GO:0004527">
    <property type="term" value="F:exonuclease activity"/>
    <property type="evidence" value="ECO:0007669"/>
    <property type="project" value="UniProtKB-KW"/>
</dbReference>
<evidence type="ECO:0000256" key="20">
    <source>
        <dbReference type="ARBA" id="ARBA00034003"/>
    </source>
</evidence>
<evidence type="ECO:0000256" key="17">
    <source>
        <dbReference type="ARBA" id="ARBA00023211"/>
    </source>
</evidence>
<dbReference type="PROSITE" id="PS50160">
    <property type="entry name" value="DNA_LIGASE_A3"/>
    <property type="match status" value="1"/>
</dbReference>
<evidence type="ECO:0000256" key="22">
    <source>
        <dbReference type="ARBA" id="ARBA00049990"/>
    </source>
</evidence>
<keyword evidence="5" id="KW-0548">Nucleotidyltransferase</keyword>
<dbReference type="InterPro" id="IPR012309">
    <property type="entry name" value="DNA_ligase_ATP-dep_C"/>
</dbReference>
<keyword evidence="12" id="KW-0067">ATP-binding</keyword>
<evidence type="ECO:0000256" key="8">
    <source>
        <dbReference type="ARBA" id="ARBA00022741"/>
    </source>
</evidence>
<evidence type="ECO:0000256" key="13">
    <source>
        <dbReference type="ARBA" id="ARBA00022932"/>
    </source>
</evidence>
<dbReference type="InterPro" id="IPR012310">
    <property type="entry name" value="DNA_ligase_ATP-dep_cent"/>
</dbReference>
<comment type="cofactor">
    <cofactor evidence="1">
        <name>Mn(2+)</name>
        <dbReference type="ChEBI" id="CHEBI:29035"/>
    </cofactor>
</comment>
<keyword evidence="16" id="KW-0234">DNA repair</keyword>
<dbReference type="NCBIfam" id="TIGR02777">
    <property type="entry name" value="LigD_PE_dom"/>
    <property type="match status" value="1"/>
</dbReference>
<feature type="region of interest" description="Disordered" evidence="23">
    <location>
        <begin position="1"/>
        <end position="31"/>
    </location>
</feature>
<keyword evidence="9" id="KW-0227">DNA damage</keyword>
<accession>A0A5B8U7C7</accession>
<evidence type="ECO:0000256" key="23">
    <source>
        <dbReference type="SAM" id="MobiDB-lite"/>
    </source>
</evidence>
<protein>
    <recommendedName>
        <fullName evidence="2">DNA ligase (ATP)</fullName>
        <ecNumber evidence="2">6.5.1.1</ecNumber>
    </recommendedName>
    <alternativeName>
        <fullName evidence="19">NHEJ DNA polymerase</fullName>
    </alternativeName>
</protein>
<dbReference type="NCBIfam" id="TIGR02776">
    <property type="entry name" value="NHEJ_ligase_prk"/>
    <property type="match status" value="1"/>
</dbReference>
<dbReference type="Pfam" id="PF13298">
    <property type="entry name" value="LigD_N"/>
    <property type="match status" value="1"/>
</dbReference>
<evidence type="ECO:0000313" key="25">
    <source>
        <dbReference type="EMBL" id="QEC48910.1"/>
    </source>
</evidence>
<evidence type="ECO:0000256" key="16">
    <source>
        <dbReference type="ARBA" id="ARBA00023204"/>
    </source>
</evidence>
<keyword evidence="18" id="KW-0511">Multifunctional enzyme</keyword>
<keyword evidence="15" id="KW-0233">DNA recombination</keyword>
<dbReference type="EC" id="6.5.1.1" evidence="2"/>
<dbReference type="SUPFAM" id="SSF50249">
    <property type="entry name" value="Nucleic acid-binding proteins"/>
    <property type="match status" value="1"/>
</dbReference>
<dbReference type="Gene3D" id="3.90.920.10">
    <property type="entry name" value="DNA primase, PRIM domain"/>
    <property type="match status" value="1"/>
</dbReference>
<dbReference type="PANTHER" id="PTHR42705:SF2">
    <property type="entry name" value="BIFUNCTIONAL NON-HOMOLOGOUS END JOINING PROTEIN LIGD"/>
    <property type="match status" value="1"/>
</dbReference>
<keyword evidence="14" id="KW-0238">DNA-binding</keyword>
<keyword evidence="7" id="KW-0479">Metal-binding</keyword>
<keyword evidence="26" id="KW-1185">Reference proteome</keyword>
<dbReference type="Pfam" id="PF21686">
    <property type="entry name" value="LigD_Prim-Pol"/>
    <property type="match status" value="1"/>
</dbReference>
<dbReference type="Gene3D" id="3.30.470.30">
    <property type="entry name" value="DNA ligase/mRNA capping enzyme"/>
    <property type="match status" value="1"/>
</dbReference>
<dbReference type="Pfam" id="PF01068">
    <property type="entry name" value="DNA_ligase_A_M"/>
    <property type="match status" value="1"/>
</dbReference>
<dbReference type="GO" id="GO:0003910">
    <property type="term" value="F:DNA ligase (ATP) activity"/>
    <property type="evidence" value="ECO:0007669"/>
    <property type="project" value="UniProtKB-EC"/>
</dbReference>
<evidence type="ECO:0000256" key="6">
    <source>
        <dbReference type="ARBA" id="ARBA00022722"/>
    </source>
</evidence>
<dbReference type="InterPro" id="IPR014146">
    <property type="entry name" value="LigD_ligase_dom"/>
</dbReference>
<evidence type="ECO:0000256" key="9">
    <source>
        <dbReference type="ARBA" id="ARBA00022763"/>
    </source>
</evidence>
<evidence type="ECO:0000256" key="1">
    <source>
        <dbReference type="ARBA" id="ARBA00001936"/>
    </source>
</evidence>
<keyword evidence="11" id="KW-0269">Exonuclease</keyword>
<evidence type="ECO:0000259" key="24">
    <source>
        <dbReference type="PROSITE" id="PS50160"/>
    </source>
</evidence>
<dbReference type="GO" id="GO:0005524">
    <property type="term" value="F:ATP binding"/>
    <property type="evidence" value="ECO:0007669"/>
    <property type="project" value="UniProtKB-KW"/>
</dbReference>
<dbReference type="GO" id="GO:0006281">
    <property type="term" value="P:DNA repair"/>
    <property type="evidence" value="ECO:0007669"/>
    <property type="project" value="UniProtKB-KW"/>
</dbReference>
<keyword evidence="6" id="KW-0540">Nuclease</keyword>
<evidence type="ECO:0000256" key="15">
    <source>
        <dbReference type="ARBA" id="ARBA00023172"/>
    </source>
</evidence>
<dbReference type="CDD" id="cd07971">
    <property type="entry name" value="OBF_DNA_ligase_LigD"/>
    <property type="match status" value="1"/>
</dbReference>
<dbReference type="InterPro" id="IPR033649">
    <property type="entry name" value="MtLigD_Pol-like"/>
</dbReference>
<evidence type="ECO:0000256" key="7">
    <source>
        <dbReference type="ARBA" id="ARBA00022723"/>
    </source>
</evidence>
<keyword evidence="10" id="KW-0378">Hydrolase</keyword>
<dbReference type="NCBIfam" id="TIGR02778">
    <property type="entry name" value="ligD_pol"/>
    <property type="match status" value="1"/>
</dbReference>
<dbReference type="OrthoDB" id="9802472at2"/>
<dbReference type="PROSITE" id="PS00333">
    <property type="entry name" value="DNA_LIGASE_A2"/>
    <property type="match status" value="1"/>
</dbReference>
<comment type="similarity">
    <text evidence="21">In the C-terminal section; belongs to the ATP-dependent DNA ligase family.</text>
</comment>
<keyword evidence="3 25" id="KW-0436">Ligase</keyword>
<gene>
    <name evidence="25" type="primary">ligD</name>
    <name evidence="25" type="ORF">FSW04_15890</name>
</gene>
<dbReference type="Pfam" id="PF04679">
    <property type="entry name" value="DNA_ligase_A_C"/>
    <property type="match status" value="1"/>
</dbReference>
<evidence type="ECO:0000256" key="12">
    <source>
        <dbReference type="ARBA" id="ARBA00022840"/>
    </source>
</evidence>
<evidence type="ECO:0000256" key="3">
    <source>
        <dbReference type="ARBA" id="ARBA00022598"/>
    </source>
</evidence>
<evidence type="ECO:0000256" key="5">
    <source>
        <dbReference type="ARBA" id="ARBA00022695"/>
    </source>
</evidence>
<dbReference type="GO" id="GO:0003887">
    <property type="term" value="F:DNA-directed DNA polymerase activity"/>
    <property type="evidence" value="ECO:0007669"/>
    <property type="project" value="UniProtKB-KW"/>
</dbReference>
<evidence type="ECO:0000256" key="18">
    <source>
        <dbReference type="ARBA" id="ARBA00023268"/>
    </source>
</evidence>
<organism evidence="25 26">
    <name type="scientific">Baekduia soli</name>
    <dbReference type="NCBI Taxonomy" id="496014"/>
    <lineage>
        <taxon>Bacteria</taxon>
        <taxon>Bacillati</taxon>
        <taxon>Actinomycetota</taxon>
        <taxon>Thermoleophilia</taxon>
        <taxon>Solirubrobacterales</taxon>
        <taxon>Baekduiaceae</taxon>
        <taxon>Baekduia</taxon>
    </lineage>
</organism>
<evidence type="ECO:0000256" key="21">
    <source>
        <dbReference type="ARBA" id="ARBA00049981"/>
    </source>
</evidence>
<proteinExistence type="inferred from homology"/>
<evidence type="ECO:0000313" key="26">
    <source>
        <dbReference type="Proteomes" id="UP000321805"/>
    </source>
</evidence>
<dbReference type="InterPro" id="IPR016059">
    <property type="entry name" value="DNA_ligase_ATP-dep_CS"/>
</dbReference>
<sequence length="798" mass="88819">MAGRALDPYDAKRDFTATPEPKGRRTSARKGAPRFVIQEHSATRLHWDLRLEHDGALASWAIPNGLPWAARDNRLAVHTEDHPLEYLDFHGEIPKGSYGAGTMTIWDHGTYELLKWDERKVEVELHGERVTGRYALFAIGEGDGPSKDWMIHRMGEPAEGDWILGHEPMPDRLVPMLARPGEIPRDDDGWAYEIKWDGVRAICFSEPGRMRFVTRNGNDVTPRYPELARMNRALSMHRAILDGEVVALDADGRPSFAALQGRMHLTRESQVRRLAREAPVTYVAFDLLWLDGRSLMDLPYAERRERLAALALEGERWAAPDHVVGDGRRMLAATREQGLEGVIAKRLDSPYEPGRRTGAWRKIKNVQRQELVIAGWLPGEGRRRERIGALLVAVREGDALRYAGRVGTGFTEAELERLAGLLGPLERDASPLDVVPKAVKIPREAIYVEPRLVCEVEFLEWSREGVLRAPSYKGLRDDKPAGLVVRERLRTGGAGSAVLAEIDGRELRLTNVDKPLWASGHTKGDLIRYLVELAPTLLPHLEHRPLTLKRYPDGADAKFFYEKQAPSHRPDWVAVAPVRHAREKTITYVLAQDAATLAWLGNLADLELHTPMHRVRETSGITGPTMIAFDLDPGEPAGLLECCRVAVVLQGMFEHLGLQAFPKTSGSKGMQVYVPLNTPETTTYAQTKGLARAVAELLEAEAGDLVVSRQAKRLRPGRVLVDWSQNDDNKTTVCVYSPRARERPTVSTPLAWDEVAAALDAGSADGLVFDLDGVLARVRDQGDLFAPVLTLVQELPAL</sequence>
<comment type="catalytic activity">
    <reaction evidence="20">
        <text>ATP + (deoxyribonucleotide)n-3'-hydroxyl + 5'-phospho-(deoxyribonucleotide)m = (deoxyribonucleotide)n+m + AMP + diphosphate.</text>
        <dbReference type="EC" id="6.5.1.1"/>
    </reaction>
</comment>
<evidence type="ECO:0000256" key="11">
    <source>
        <dbReference type="ARBA" id="ARBA00022839"/>
    </source>
</evidence>
<evidence type="ECO:0000256" key="14">
    <source>
        <dbReference type="ARBA" id="ARBA00023125"/>
    </source>
</evidence>
<dbReference type="GO" id="GO:0003677">
    <property type="term" value="F:DNA binding"/>
    <property type="evidence" value="ECO:0007669"/>
    <property type="project" value="UniProtKB-KW"/>
</dbReference>
<dbReference type="PANTHER" id="PTHR42705">
    <property type="entry name" value="BIFUNCTIONAL NON-HOMOLOGOUS END JOINING PROTEIN LIGD"/>
    <property type="match status" value="1"/>
</dbReference>
<feature type="domain" description="ATP-dependent DNA ligase family profile" evidence="24">
    <location>
        <begin position="273"/>
        <end position="396"/>
    </location>
</feature>
<dbReference type="AlphaFoldDB" id="A0A5B8U7C7"/>
<dbReference type="InterPro" id="IPR014143">
    <property type="entry name" value="NHEJ_ligase_prk"/>
</dbReference>
<dbReference type="InterPro" id="IPR012340">
    <property type="entry name" value="NA-bd_OB-fold"/>
</dbReference>
<keyword evidence="17" id="KW-0464">Manganese</keyword>
<keyword evidence="8" id="KW-0547">Nucleotide-binding</keyword>
<evidence type="ECO:0000256" key="10">
    <source>
        <dbReference type="ARBA" id="ARBA00022801"/>
    </source>
</evidence>
<dbReference type="GO" id="GO:0046872">
    <property type="term" value="F:metal ion binding"/>
    <property type="evidence" value="ECO:0007669"/>
    <property type="project" value="UniProtKB-KW"/>
</dbReference>
<evidence type="ECO:0000256" key="2">
    <source>
        <dbReference type="ARBA" id="ARBA00012727"/>
    </source>
</evidence>
<evidence type="ECO:0000256" key="19">
    <source>
        <dbReference type="ARBA" id="ARBA00029943"/>
    </source>
</evidence>
<dbReference type="KEGG" id="bsol:FSW04_15890"/>
<dbReference type="Gene3D" id="3.30.1490.70">
    <property type="match status" value="1"/>
</dbReference>
<name>A0A5B8U7C7_9ACTN</name>
<dbReference type="NCBIfam" id="TIGR02779">
    <property type="entry name" value="NHEJ_ligase_lig"/>
    <property type="match status" value="1"/>
</dbReference>
<keyword evidence="4" id="KW-0808">Transferase</keyword>
<dbReference type="CDD" id="cd07906">
    <property type="entry name" value="Adenylation_DNA_ligase_LigD_LigC"/>
    <property type="match status" value="1"/>
</dbReference>
<dbReference type="InterPro" id="IPR014144">
    <property type="entry name" value="LigD_PE_domain"/>
</dbReference>
<dbReference type="GO" id="GO:0006310">
    <property type="term" value="P:DNA recombination"/>
    <property type="evidence" value="ECO:0007669"/>
    <property type="project" value="UniProtKB-KW"/>
</dbReference>
<dbReference type="InterPro" id="IPR052171">
    <property type="entry name" value="NHEJ_LigD"/>
</dbReference>
<dbReference type="Gene3D" id="2.40.50.140">
    <property type="entry name" value="Nucleic acid-binding proteins"/>
    <property type="match status" value="1"/>
</dbReference>
<reference evidence="25 26" key="1">
    <citation type="journal article" date="2018" name="J. Microbiol.">
        <title>Baekduia soli gen. nov., sp. nov., a novel bacterium isolated from the soil of Baekdu Mountain and proposal of a novel family name, Baekduiaceae fam. nov.</title>
        <authorList>
            <person name="An D.S."/>
            <person name="Siddiqi M.Z."/>
            <person name="Kim K.H."/>
            <person name="Yu H.S."/>
            <person name="Im W.T."/>
        </authorList>
    </citation>
    <scope>NUCLEOTIDE SEQUENCE [LARGE SCALE GENOMIC DNA]</scope>
    <source>
        <strain evidence="25 26">BR7-21</strain>
    </source>
</reference>
<dbReference type="Proteomes" id="UP000321805">
    <property type="component" value="Chromosome"/>
</dbReference>
<dbReference type="RefSeq" id="WP_146920974.1">
    <property type="nucleotide sequence ID" value="NZ_CP042430.1"/>
</dbReference>
<dbReference type="SUPFAM" id="SSF56091">
    <property type="entry name" value="DNA ligase/mRNA capping enzyme, catalytic domain"/>
    <property type="match status" value="1"/>
</dbReference>
<dbReference type="EMBL" id="CP042430">
    <property type="protein sequence ID" value="QEC48910.1"/>
    <property type="molecule type" value="Genomic_DNA"/>
</dbReference>
<comment type="similarity">
    <text evidence="22">In the N-terminal section; belongs to the LigD polymerase family.</text>
</comment>